<organism evidence="1 2">
    <name type="scientific">Bradyrhizobium valentinum</name>
    <dbReference type="NCBI Taxonomy" id="1518501"/>
    <lineage>
        <taxon>Bacteria</taxon>
        <taxon>Pseudomonadati</taxon>
        <taxon>Pseudomonadota</taxon>
        <taxon>Alphaproteobacteria</taxon>
        <taxon>Hyphomicrobiales</taxon>
        <taxon>Nitrobacteraceae</taxon>
        <taxon>Bradyrhizobium</taxon>
    </lineage>
</organism>
<name>A0A0R3M3L6_9BRAD</name>
<proteinExistence type="predicted"/>
<dbReference type="AlphaFoldDB" id="A0A0R3M3L6"/>
<keyword evidence="2" id="KW-1185">Reference proteome</keyword>
<dbReference type="Proteomes" id="UP000051913">
    <property type="component" value="Unassembled WGS sequence"/>
</dbReference>
<accession>A0A0R3M3L6</accession>
<evidence type="ECO:0000313" key="2">
    <source>
        <dbReference type="Proteomes" id="UP000051913"/>
    </source>
</evidence>
<gene>
    <name evidence="1" type="ORF">CP49_39360</name>
</gene>
<protein>
    <submittedName>
        <fullName evidence="1">Uncharacterized protein</fullName>
    </submittedName>
</protein>
<dbReference type="EMBL" id="LLXX01000036">
    <property type="protein sequence ID" value="KRR11670.1"/>
    <property type="molecule type" value="Genomic_DNA"/>
</dbReference>
<evidence type="ECO:0000313" key="1">
    <source>
        <dbReference type="EMBL" id="KRR11670.1"/>
    </source>
</evidence>
<comment type="caution">
    <text evidence="1">The sequence shown here is derived from an EMBL/GenBank/DDBJ whole genome shotgun (WGS) entry which is preliminary data.</text>
</comment>
<reference evidence="1 2" key="1">
    <citation type="submission" date="2014-03" db="EMBL/GenBank/DDBJ databases">
        <title>Bradyrhizobium valentinum sp. nov., isolated from effective nodules of Lupinus mariae-josephae, a lupine endemic of basic-lime soils in Eastern Spain.</title>
        <authorList>
            <person name="Duran D."/>
            <person name="Rey L."/>
            <person name="Navarro A."/>
            <person name="Busquets A."/>
            <person name="Imperial J."/>
            <person name="Ruiz-Argueso T."/>
        </authorList>
    </citation>
    <scope>NUCLEOTIDE SEQUENCE [LARGE SCALE GENOMIC DNA]</scope>
    <source>
        <strain evidence="1 2">LmjM3</strain>
    </source>
</reference>
<sequence length="93" mass="10035">MEDPQLAQATAEAALKVVKLREQQAIDDNDQLATLITDAYATVAVAYRRASTVYRVDEEMQQLGTAAVHLLTMATSYMAAQSAEITPGDDSSD</sequence>